<dbReference type="SUPFAM" id="SSF54427">
    <property type="entry name" value="NTF2-like"/>
    <property type="match status" value="1"/>
</dbReference>
<dbReference type="InterPro" id="IPR032710">
    <property type="entry name" value="NTF2-like_dom_sf"/>
</dbReference>
<dbReference type="Proteomes" id="UP000630923">
    <property type="component" value="Unassembled WGS sequence"/>
</dbReference>
<evidence type="ECO:0000313" key="3">
    <source>
        <dbReference type="EMBL" id="GHF25869.1"/>
    </source>
</evidence>
<organism evidence="3 4">
    <name type="scientific">Kordiimonas sediminis</name>
    <dbReference type="NCBI Taxonomy" id="1735581"/>
    <lineage>
        <taxon>Bacteria</taxon>
        <taxon>Pseudomonadati</taxon>
        <taxon>Pseudomonadota</taxon>
        <taxon>Alphaproteobacteria</taxon>
        <taxon>Kordiimonadales</taxon>
        <taxon>Kordiimonadaceae</taxon>
        <taxon>Kordiimonas</taxon>
    </lineage>
</organism>
<gene>
    <name evidence="3" type="ORF">GCM10017044_20880</name>
</gene>
<dbReference type="EMBL" id="BNCI01000002">
    <property type="protein sequence ID" value="GHF25869.1"/>
    <property type="molecule type" value="Genomic_DNA"/>
</dbReference>
<protein>
    <recommendedName>
        <fullName evidence="2">DUF4440 domain-containing protein</fullName>
    </recommendedName>
</protein>
<dbReference type="Pfam" id="PF14534">
    <property type="entry name" value="DUF4440"/>
    <property type="match status" value="1"/>
</dbReference>
<evidence type="ECO:0000313" key="4">
    <source>
        <dbReference type="Proteomes" id="UP000630923"/>
    </source>
</evidence>
<feature type="chain" id="PRO_5037092448" description="DUF4440 domain-containing protein" evidence="1">
    <location>
        <begin position="30"/>
        <end position="169"/>
    </location>
</feature>
<evidence type="ECO:0000256" key="1">
    <source>
        <dbReference type="SAM" id="SignalP"/>
    </source>
</evidence>
<name>A0A919AT80_9PROT</name>
<sequence>MIAKVTTTVKGMGTAALLGVLISSGFAAAEETKPTDATFKDIVQSVSAADFDLMASTYHPDAVIVSGGKSTKSIDEAMKGWRTSGTKAKADGIDANLQFRFKSRIINATTSYQTGIFRYEQIGKDGQSAVYMTHFATLMVKKGDRWLTLMENQGEPASEAEWNALPMWP</sequence>
<keyword evidence="1" id="KW-0732">Signal</keyword>
<dbReference type="InterPro" id="IPR027843">
    <property type="entry name" value="DUF4440"/>
</dbReference>
<proteinExistence type="predicted"/>
<accession>A0A919AT80</accession>
<reference evidence="3" key="2">
    <citation type="submission" date="2020-09" db="EMBL/GenBank/DDBJ databases">
        <authorList>
            <person name="Sun Q."/>
            <person name="Kim S."/>
        </authorList>
    </citation>
    <scope>NUCLEOTIDE SEQUENCE</scope>
    <source>
        <strain evidence="3">KCTC 42590</strain>
    </source>
</reference>
<comment type="caution">
    <text evidence="3">The sequence shown here is derived from an EMBL/GenBank/DDBJ whole genome shotgun (WGS) entry which is preliminary data.</text>
</comment>
<feature type="signal peptide" evidence="1">
    <location>
        <begin position="1"/>
        <end position="29"/>
    </location>
</feature>
<keyword evidence="4" id="KW-1185">Reference proteome</keyword>
<dbReference type="Gene3D" id="3.10.450.50">
    <property type="match status" value="1"/>
</dbReference>
<dbReference type="AlphaFoldDB" id="A0A919AT80"/>
<reference evidence="3" key="1">
    <citation type="journal article" date="2014" name="Int. J. Syst. Evol. Microbiol.">
        <title>Complete genome sequence of Corynebacterium casei LMG S-19264T (=DSM 44701T), isolated from a smear-ripened cheese.</title>
        <authorList>
            <consortium name="US DOE Joint Genome Institute (JGI-PGF)"/>
            <person name="Walter F."/>
            <person name="Albersmeier A."/>
            <person name="Kalinowski J."/>
            <person name="Ruckert C."/>
        </authorList>
    </citation>
    <scope>NUCLEOTIDE SEQUENCE</scope>
    <source>
        <strain evidence="3">KCTC 42590</strain>
    </source>
</reference>
<dbReference type="RefSeq" id="WP_191252727.1">
    <property type="nucleotide sequence ID" value="NZ_BNCI01000002.1"/>
</dbReference>
<evidence type="ECO:0000259" key="2">
    <source>
        <dbReference type="Pfam" id="PF14534"/>
    </source>
</evidence>
<feature type="domain" description="DUF4440" evidence="2">
    <location>
        <begin position="39"/>
        <end position="147"/>
    </location>
</feature>